<dbReference type="NCBIfam" id="TIGR00608">
    <property type="entry name" value="radc"/>
    <property type="match status" value="1"/>
</dbReference>
<evidence type="ECO:0000256" key="4">
    <source>
        <dbReference type="ARBA" id="ARBA00022801"/>
    </source>
</evidence>
<accession>A0A9D1FKW9</accession>
<evidence type="ECO:0000313" key="11">
    <source>
        <dbReference type="Proteomes" id="UP000824002"/>
    </source>
</evidence>
<dbReference type="EMBL" id="DVJP01000015">
    <property type="protein sequence ID" value="HIS75449.1"/>
    <property type="molecule type" value="Genomic_DNA"/>
</dbReference>
<feature type="domain" description="MPN" evidence="9">
    <location>
        <begin position="171"/>
        <end position="293"/>
    </location>
</feature>
<evidence type="ECO:0000256" key="1">
    <source>
        <dbReference type="ARBA" id="ARBA00010243"/>
    </source>
</evidence>
<dbReference type="AlphaFoldDB" id="A0A9D1FKW9"/>
<dbReference type="PROSITE" id="PS50249">
    <property type="entry name" value="MPN"/>
    <property type="match status" value="1"/>
</dbReference>
<dbReference type="PANTHER" id="PTHR30471:SF3">
    <property type="entry name" value="UPF0758 PROTEIN YEES-RELATED"/>
    <property type="match status" value="1"/>
</dbReference>
<dbReference type="CDD" id="cd08071">
    <property type="entry name" value="MPN_DUF2466"/>
    <property type="match status" value="1"/>
</dbReference>
<dbReference type="InterPro" id="IPR025657">
    <property type="entry name" value="RadC_JAB"/>
</dbReference>
<evidence type="ECO:0000256" key="2">
    <source>
        <dbReference type="ARBA" id="ARBA00022670"/>
    </source>
</evidence>
<evidence type="ECO:0000256" key="7">
    <source>
        <dbReference type="RuleBase" id="RU003797"/>
    </source>
</evidence>
<dbReference type="PANTHER" id="PTHR30471">
    <property type="entry name" value="DNA REPAIR PROTEIN RADC"/>
    <property type="match status" value="1"/>
</dbReference>
<comment type="caution">
    <text evidence="10">The sequence shown here is derived from an EMBL/GenBank/DDBJ whole genome shotgun (WGS) entry which is preliminary data.</text>
</comment>
<reference evidence="10" key="1">
    <citation type="submission" date="2020-10" db="EMBL/GenBank/DDBJ databases">
        <authorList>
            <person name="Gilroy R."/>
        </authorList>
    </citation>
    <scope>NUCLEOTIDE SEQUENCE</scope>
    <source>
        <strain evidence="10">CHK199-13235</strain>
    </source>
</reference>
<dbReference type="InterPro" id="IPR001405">
    <property type="entry name" value="UPF0758"/>
</dbReference>
<feature type="compositionally biased region" description="Basic residues" evidence="8">
    <location>
        <begin position="39"/>
        <end position="50"/>
    </location>
</feature>
<keyword evidence="6" id="KW-0482">Metalloprotease</keyword>
<feature type="region of interest" description="Disordered" evidence="8">
    <location>
        <begin position="21"/>
        <end position="75"/>
    </location>
</feature>
<sequence length="301" mass="33942">MEKEHTNWEVLEKLPLTEFSLEELLEEREPEPSAPEPKPRKKSSRPKKKAAVSEEAADPAKEKTPASCSENPHAGHRERLRQRFLNEGLDHFDDHNILELLLFFCIPQRDTNELAHRLIERFGSFSQVFLADYEALKAVKGMTANAAVLLKMIPPLFGRYLERTQTPEEEPLNSSEKIGNFLIPKFMGQTEESVYLLCFNNVCKLLKCEKISTGGLSQASIDVRKIAETAFQCKAANVILAHNHPHGLARPSSQDVRVTSWLYGVLKPLGIELLDHFVVAGGNYVSMMEMGYLGVQQDSLQ</sequence>
<evidence type="ECO:0000256" key="5">
    <source>
        <dbReference type="ARBA" id="ARBA00022833"/>
    </source>
</evidence>
<reference evidence="10" key="2">
    <citation type="journal article" date="2021" name="PeerJ">
        <title>Extensive microbial diversity within the chicken gut microbiome revealed by metagenomics and culture.</title>
        <authorList>
            <person name="Gilroy R."/>
            <person name="Ravi A."/>
            <person name="Getino M."/>
            <person name="Pursley I."/>
            <person name="Horton D.L."/>
            <person name="Alikhan N.F."/>
            <person name="Baker D."/>
            <person name="Gharbi K."/>
            <person name="Hall N."/>
            <person name="Watson M."/>
            <person name="Adriaenssens E.M."/>
            <person name="Foster-Nyarko E."/>
            <person name="Jarju S."/>
            <person name="Secka A."/>
            <person name="Antonio M."/>
            <person name="Oren A."/>
            <person name="Chaudhuri R.R."/>
            <person name="La Ragione R."/>
            <person name="Hildebrand F."/>
            <person name="Pallen M.J."/>
        </authorList>
    </citation>
    <scope>NUCLEOTIDE SEQUENCE</scope>
    <source>
        <strain evidence="10">CHK199-13235</strain>
    </source>
</reference>
<keyword evidence="4" id="KW-0378">Hydrolase</keyword>
<evidence type="ECO:0000313" key="10">
    <source>
        <dbReference type="EMBL" id="HIS75449.1"/>
    </source>
</evidence>
<dbReference type="GO" id="GO:0046872">
    <property type="term" value="F:metal ion binding"/>
    <property type="evidence" value="ECO:0007669"/>
    <property type="project" value="UniProtKB-KW"/>
</dbReference>
<evidence type="ECO:0000256" key="3">
    <source>
        <dbReference type="ARBA" id="ARBA00022723"/>
    </source>
</evidence>
<evidence type="ECO:0000256" key="8">
    <source>
        <dbReference type="SAM" id="MobiDB-lite"/>
    </source>
</evidence>
<protein>
    <submittedName>
        <fullName evidence="10">DNA repair protein RadC</fullName>
    </submittedName>
</protein>
<evidence type="ECO:0000256" key="6">
    <source>
        <dbReference type="ARBA" id="ARBA00023049"/>
    </source>
</evidence>
<comment type="similarity">
    <text evidence="1 7">Belongs to the UPF0758 family.</text>
</comment>
<evidence type="ECO:0000259" key="9">
    <source>
        <dbReference type="PROSITE" id="PS50249"/>
    </source>
</evidence>
<dbReference type="Pfam" id="PF04002">
    <property type="entry name" value="RadC"/>
    <property type="match status" value="1"/>
</dbReference>
<gene>
    <name evidence="10" type="primary">radC</name>
    <name evidence="10" type="ORF">IAB51_01435</name>
</gene>
<dbReference type="InterPro" id="IPR037518">
    <property type="entry name" value="MPN"/>
</dbReference>
<keyword evidence="3" id="KW-0479">Metal-binding</keyword>
<keyword evidence="2" id="KW-0645">Protease</keyword>
<dbReference type="Proteomes" id="UP000824002">
    <property type="component" value="Unassembled WGS sequence"/>
</dbReference>
<dbReference type="Gene3D" id="3.40.140.10">
    <property type="entry name" value="Cytidine Deaminase, domain 2"/>
    <property type="match status" value="1"/>
</dbReference>
<keyword evidence="5" id="KW-0862">Zinc</keyword>
<dbReference type="GO" id="GO:0006508">
    <property type="term" value="P:proteolysis"/>
    <property type="evidence" value="ECO:0007669"/>
    <property type="project" value="UniProtKB-KW"/>
</dbReference>
<dbReference type="GO" id="GO:0008237">
    <property type="term" value="F:metallopeptidase activity"/>
    <property type="evidence" value="ECO:0007669"/>
    <property type="project" value="UniProtKB-KW"/>
</dbReference>
<proteinExistence type="inferred from homology"/>
<organism evidence="10 11">
    <name type="scientific">Candidatus Merdivicinus excrementipullorum</name>
    <dbReference type="NCBI Taxonomy" id="2840867"/>
    <lineage>
        <taxon>Bacteria</taxon>
        <taxon>Bacillati</taxon>
        <taxon>Bacillota</taxon>
        <taxon>Clostridia</taxon>
        <taxon>Eubacteriales</taxon>
        <taxon>Oscillospiraceae</taxon>
        <taxon>Oscillospiraceae incertae sedis</taxon>
        <taxon>Candidatus Merdivicinus</taxon>
    </lineage>
</organism>
<name>A0A9D1FKW9_9FIRM</name>